<dbReference type="STRING" id="3641.A0A061F8X7"/>
<sequence>MDSSFFQYPNLQFSPAQSSSSYVSQENFSPEYFNYQNQALPFNENDSQEMLLLGVLNQAPANYFDTTSVNSFGDDNEVNSQANEKGTGKEISYRGVRKRPWGKYAAEIRDSTRNGVRVWLGTFDTAEAAALAYDQAALAMRGPMAILNFPMDKVYESLQEMNYGFEEGYSPVLTMKKRYSMMAKRSGSKKKKEKEMVMENILVLEDLGADYLEELLSISESSATPYWLEPALMINIQELSRIDVVHSDTLSVSSKVKQALSTLDWALRCGTMRPPKVAASAKWASPCLLNDIIKLTQDRLKISSDLAAMAHLLI</sequence>
<keyword evidence="2" id="KW-0805">Transcription regulation</keyword>
<accession>A0A061F8X7</accession>
<evidence type="ECO:0000256" key="5">
    <source>
        <dbReference type="ARBA" id="ARBA00023242"/>
    </source>
</evidence>
<dbReference type="CDD" id="cd00018">
    <property type="entry name" value="AP2"/>
    <property type="match status" value="1"/>
</dbReference>
<dbReference type="GO" id="GO:0003677">
    <property type="term" value="F:DNA binding"/>
    <property type="evidence" value="ECO:0007669"/>
    <property type="project" value="UniProtKB-KW"/>
</dbReference>
<keyword evidence="5" id="KW-0539">Nucleus</keyword>
<keyword evidence="4" id="KW-0804">Transcription</keyword>
<dbReference type="AlphaFoldDB" id="A0A061F8X7"/>
<name>A0A061F8X7_THECC</name>
<dbReference type="OMA" id="EPALMIN"/>
<dbReference type="SMART" id="SM00380">
    <property type="entry name" value="AP2"/>
    <property type="match status" value="1"/>
</dbReference>
<keyword evidence="9" id="KW-1185">Reference proteome</keyword>
<dbReference type="HOGENOM" id="CLU_058713_1_1_1"/>
<evidence type="ECO:0000256" key="3">
    <source>
        <dbReference type="ARBA" id="ARBA00023125"/>
    </source>
</evidence>
<reference evidence="8" key="1">
    <citation type="journal article" date="2013" name="Genome Biol.">
        <title>The genome sequence of the most widely cultivated cacao type and its use to identify candidate genes regulating pod color.</title>
        <authorList>
            <person name="Motamayor J.C."/>
            <person name="Mockaitis K."/>
            <person name="Schmutz J."/>
            <person name="Haiminen N."/>
            <person name="Iii D.L."/>
            <person name="Cornejo O."/>
            <person name="Findley S.D."/>
            <person name="Zheng P."/>
            <person name="Utro F."/>
            <person name="Royaert S."/>
            <person name="Saski C."/>
            <person name="Jenkins J."/>
            <person name="Podicheti R."/>
            <person name="Zhao M."/>
            <person name="Scheffler B.E."/>
            <person name="Stack J.C."/>
            <person name="Feltus F.A."/>
            <person name="Mustiga G.M."/>
            <person name="Amores F."/>
            <person name="Phillips W."/>
            <person name="Marelli J.P."/>
            <person name="May G.D."/>
            <person name="Shapiro H."/>
            <person name="Ma J."/>
            <person name="Bustamante C.D."/>
            <person name="Schnell R.J."/>
            <person name="Main D."/>
            <person name="Gilbert D."/>
            <person name="Parida L."/>
            <person name="Kuhn D.N."/>
        </authorList>
    </citation>
    <scope>NUCLEOTIDE SEQUENCE [LARGE SCALE GENOMIC DNA]</scope>
</reference>
<dbReference type="eggNOG" id="ENOG502RY3G">
    <property type="taxonomic scope" value="Eukaryota"/>
</dbReference>
<evidence type="ECO:0000259" key="7">
    <source>
        <dbReference type="PROSITE" id="PS51032"/>
    </source>
</evidence>
<dbReference type="EMBL" id="CM001883">
    <property type="protein sequence ID" value="EOY10964.1"/>
    <property type="molecule type" value="Genomic_DNA"/>
</dbReference>
<comment type="similarity">
    <text evidence="6">Belongs to the AP2/ERF transcription factor family. ERF subfamily.</text>
</comment>
<keyword evidence="3" id="KW-0238">DNA-binding</keyword>
<dbReference type="PRINTS" id="PR00367">
    <property type="entry name" value="ETHRSPELEMNT"/>
</dbReference>
<gene>
    <name evidence="8" type="ORF">TCM_026234</name>
</gene>
<dbReference type="InParanoid" id="A0A061F8X7"/>
<dbReference type="InterPro" id="IPR044808">
    <property type="entry name" value="ERF_plant"/>
</dbReference>
<dbReference type="FunFam" id="3.30.730.10:FF:000001">
    <property type="entry name" value="Ethylene-responsive transcription factor 2"/>
    <property type="match status" value="1"/>
</dbReference>
<dbReference type="Gene3D" id="3.30.730.10">
    <property type="entry name" value="AP2/ERF domain"/>
    <property type="match status" value="1"/>
</dbReference>
<evidence type="ECO:0000313" key="9">
    <source>
        <dbReference type="Proteomes" id="UP000026915"/>
    </source>
</evidence>
<evidence type="ECO:0000256" key="4">
    <source>
        <dbReference type="ARBA" id="ARBA00023163"/>
    </source>
</evidence>
<dbReference type="InterPro" id="IPR036955">
    <property type="entry name" value="AP2/ERF_dom_sf"/>
</dbReference>
<feature type="domain" description="AP2/ERF" evidence="7">
    <location>
        <begin position="92"/>
        <end position="150"/>
    </location>
</feature>
<evidence type="ECO:0000256" key="1">
    <source>
        <dbReference type="ARBA" id="ARBA00004123"/>
    </source>
</evidence>
<evidence type="ECO:0000313" key="8">
    <source>
        <dbReference type="EMBL" id="EOY10964.1"/>
    </source>
</evidence>
<protein>
    <submittedName>
        <fullName evidence="8">Ethylene-responsive transcription factor</fullName>
    </submittedName>
</protein>
<dbReference type="InterPro" id="IPR016177">
    <property type="entry name" value="DNA-bd_dom_sf"/>
</dbReference>
<dbReference type="Pfam" id="PF00847">
    <property type="entry name" value="AP2"/>
    <property type="match status" value="1"/>
</dbReference>
<dbReference type="PANTHER" id="PTHR31190">
    <property type="entry name" value="DNA-BINDING DOMAIN"/>
    <property type="match status" value="1"/>
</dbReference>
<dbReference type="SUPFAM" id="SSF54171">
    <property type="entry name" value="DNA-binding domain"/>
    <property type="match status" value="1"/>
</dbReference>
<dbReference type="GO" id="GO:0009873">
    <property type="term" value="P:ethylene-activated signaling pathway"/>
    <property type="evidence" value="ECO:0007669"/>
    <property type="project" value="InterPro"/>
</dbReference>
<dbReference type="GO" id="GO:0005634">
    <property type="term" value="C:nucleus"/>
    <property type="evidence" value="ECO:0007669"/>
    <property type="project" value="UniProtKB-SubCell"/>
</dbReference>
<dbReference type="PROSITE" id="PS51032">
    <property type="entry name" value="AP2_ERF"/>
    <property type="match status" value="1"/>
</dbReference>
<dbReference type="GO" id="GO:0003700">
    <property type="term" value="F:DNA-binding transcription factor activity"/>
    <property type="evidence" value="ECO:0007669"/>
    <property type="project" value="InterPro"/>
</dbReference>
<dbReference type="InterPro" id="IPR001471">
    <property type="entry name" value="AP2/ERF_dom"/>
</dbReference>
<proteinExistence type="inferred from homology"/>
<dbReference type="Proteomes" id="UP000026915">
    <property type="component" value="Chromosome 5"/>
</dbReference>
<evidence type="ECO:0000256" key="2">
    <source>
        <dbReference type="ARBA" id="ARBA00023015"/>
    </source>
</evidence>
<organism evidence="8 9">
    <name type="scientific">Theobroma cacao</name>
    <name type="common">Cacao</name>
    <name type="synonym">Cocoa</name>
    <dbReference type="NCBI Taxonomy" id="3641"/>
    <lineage>
        <taxon>Eukaryota</taxon>
        <taxon>Viridiplantae</taxon>
        <taxon>Streptophyta</taxon>
        <taxon>Embryophyta</taxon>
        <taxon>Tracheophyta</taxon>
        <taxon>Spermatophyta</taxon>
        <taxon>Magnoliopsida</taxon>
        <taxon>eudicotyledons</taxon>
        <taxon>Gunneridae</taxon>
        <taxon>Pentapetalae</taxon>
        <taxon>rosids</taxon>
        <taxon>malvids</taxon>
        <taxon>Malvales</taxon>
        <taxon>Malvaceae</taxon>
        <taxon>Byttnerioideae</taxon>
        <taxon>Theobroma</taxon>
    </lineage>
</organism>
<dbReference type="PANTHER" id="PTHR31190:SF400">
    <property type="entry name" value="ETHYLENE-RESPONSIVE TRANSCRIPTION FACTOR 1B-LIKE"/>
    <property type="match status" value="1"/>
</dbReference>
<comment type="subcellular location">
    <subcellularLocation>
        <location evidence="1">Nucleus</location>
    </subcellularLocation>
</comment>
<dbReference type="Gramene" id="EOY10964">
    <property type="protein sequence ID" value="EOY10964"/>
    <property type="gene ID" value="TCM_026234"/>
</dbReference>
<evidence type="ECO:0000256" key="6">
    <source>
        <dbReference type="ARBA" id="ARBA00024343"/>
    </source>
</evidence>